<keyword evidence="2" id="KW-1185">Reference proteome</keyword>
<dbReference type="OrthoDB" id="5429442at2759"/>
<dbReference type="HOGENOM" id="CLU_037971_0_0_1"/>
<sequence>MRHPIDFSTYDRLTVERVTNTSIGPFDQLTVISQRAINDQLALMWKSPQSILRKIEVRPRPELTDYYFVADLNPPTVKLLTGSNKQQVVFYINIQSGTVGYYEGVGPEATPKKAQLGESTIAFRVNLAFDQLAANGVPENIQKALKKPGDYTVQQLLFDFTTAELIPKLNGVDKNESDFTISQEAQDPFYSLVQDYLGVLQKKDPSGNPAEHSILHYAVTAKNSRAFTAAPTCAPTDLNFQNLPFVIYDSDRTSETPVLEGKNAMLVYLQMTNGHKMPNSLLEPTANWVMPPYDKTSESYDSTVCLSKAIFLDGFLLPRLASFNRDSTWVVDEAWWKAENAGFSTRYNISGHVGLTSKDLEDPFFQDYQWKLTSQENGTRNYEYKKTHRKDNDEGLWRVYQEGRTSNSLKVPEGFDEYSTCAMTLSGSTEVETYLHLDGIGDIGKATGKVKCTWEAYLVLDGVDDGVLKIKVESPKVNVTTDNDTSFAYPHILDDTVTRCSNMFKDSNFYDIKAGLEGLFGHSWAFVFSQVLDFYID</sequence>
<evidence type="ECO:0000313" key="1">
    <source>
        <dbReference type="EMBL" id="KIO21512.1"/>
    </source>
</evidence>
<dbReference type="Proteomes" id="UP000054248">
    <property type="component" value="Unassembled WGS sequence"/>
</dbReference>
<name>A0A0C3LJD0_9AGAM</name>
<dbReference type="EMBL" id="KN823136">
    <property type="protein sequence ID" value="KIO21512.1"/>
    <property type="molecule type" value="Genomic_DNA"/>
</dbReference>
<proteinExistence type="predicted"/>
<reference evidence="1 2" key="1">
    <citation type="submission" date="2014-04" db="EMBL/GenBank/DDBJ databases">
        <authorList>
            <consortium name="DOE Joint Genome Institute"/>
            <person name="Kuo A."/>
            <person name="Girlanda M."/>
            <person name="Perotto S."/>
            <person name="Kohler A."/>
            <person name="Nagy L.G."/>
            <person name="Floudas D."/>
            <person name="Copeland A."/>
            <person name="Barry K.W."/>
            <person name="Cichocki N."/>
            <person name="Veneault-Fourrey C."/>
            <person name="LaButti K."/>
            <person name="Lindquist E.A."/>
            <person name="Lipzen A."/>
            <person name="Lundell T."/>
            <person name="Morin E."/>
            <person name="Murat C."/>
            <person name="Sun H."/>
            <person name="Tunlid A."/>
            <person name="Henrissat B."/>
            <person name="Grigoriev I.V."/>
            <person name="Hibbett D.S."/>
            <person name="Martin F."/>
            <person name="Nordberg H.P."/>
            <person name="Cantor M.N."/>
            <person name="Hua S.X."/>
        </authorList>
    </citation>
    <scope>NUCLEOTIDE SEQUENCE [LARGE SCALE GENOMIC DNA]</scope>
    <source>
        <strain evidence="1 2">MUT 4182</strain>
    </source>
</reference>
<accession>A0A0C3LJD0</accession>
<protein>
    <submittedName>
        <fullName evidence="1">Uncharacterized protein</fullName>
    </submittedName>
</protein>
<dbReference type="AlphaFoldDB" id="A0A0C3LJD0"/>
<organism evidence="1 2">
    <name type="scientific">Tulasnella calospora MUT 4182</name>
    <dbReference type="NCBI Taxonomy" id="1051891"/>
    <lineage>
        <taxon>Eukaryota</taxon>
        <taxon>Fungi</taxon>
        <taxon>Dikarya</taxon>
        <taxon>Basidiomycota</taxon>
        <taxon>Agaricomycotina</taxon>
        <taxon>Agaricomycetes</taxon>
        <taxon>Cantharellales</taxon>
        <taxon>Tulasnellaceae</taxon>
        <taxon>Tulasnella</taxon>
    </lineage>
</organism>
<reference evidence="2" key="2">
    <citation type="submission" date="2015-01" db="EMBL/GenBank/DDBJ databases">
        <title>Evolutionary Origins and Diversification of the Mycorrhizal Mutualists.</title>
        <authorList>
            <consortium name="DOE Joint Genome Institute"/>
            <consortium name="Mycorrhizal Genomics Consortium"/>
            <person name="Kohler A."/>
            <person name="Kuo A."/>
            <person name="Nagy L.G."/>
            <person name="Floudas D."/>
            <person name="Copeland A."/>
            <person name="Barry K.W."/>
            <person name="Cichocki N."/>
            <person name="Veneault-Fourrey C."/>
            <person name="LaButti K."/>
            <person name="Lindquist E.A."/>
            <person name="Lipzen A."/>
            <person name="Lundell T."/>
            <person name="Morin E."/>
            <person name="Murat C."/>
            <person name="Riley R."/>
            <person name="Ohm R."/>
            <person name="Sun H."/>
            <person name="Tunlid A."/>
            <person name="Henrissat B."/>
            <person name="Grigoriev I.V."/>
            <person name="Hibbett D.S."/>
            <person name="Martin F."/>
        </authorList>
    </citation>
    <scope>NUCLEOTIDE SEQUENCE [LARGE SCALE GENOMIC DNA]</scope>
    <source>
        <strain evidence="2">MUT 4182</strain>
    </source>
</reference>
<evidence type="ECO:0000313" key="2">
    <source>
        <dbReference type="Proteomes" id="UP000054248"/>
    </source>
</evidence>
<gene>
    <name evidence="1" type="ORF">M407DRAFT_218173</name>
</gene>